<gene>
    <name evidence="1" type="ORF">YALI1_F09161g</name>
</gene>
<evidence type="ECO:0000313" key="1">
    <source>
        <dbReference type="EMBL" id="AOW06740.1"/>
    </source>
</evidence>
<dbReference type="GeneID" id="94583870"/>
<proteinExistence type="predicted"/>
<sequence length="93" mass="10320">MSSVEWFGCCPVIRTSLYSVTLTGAIARALVLWQQIQAQHTVGISQCGVAHLSHHRHQTSWAGPTQLAHRVPFREVGDETLRRLVGTDYIPAI</sequence>
<name>A0A1D8NM77_YARLL</name>
<dbReference type="Proteomes" id="UP000182444">
    <property type="component" value="Chromosome 1F"/>
</dbReference>
<accession>A0A1D8NM77</accession>
<dbReference type="EMBL" id="CP017558">
    <property type="protein sequence ID" value="AOW06740.1"/>
    <property type="molecule type" value="Genomic_DNA"/>
</dbReference>
<evidence type="ECO:0000313" key="2">
    <source>
        <dbReference type="Proteomes" id="UP000182444"/>
    </source>
</evidence>
<protein>
    <submittedName>
        <fullName evidence="1">Uncharacterized protein</fullName>
    </submittedName>
</protein>
<dbReference type="RefSeq" id="XP_068139382.1">
    <property type="nucleotide sequence ID" value="XM_068283281.1"/>
</dbReference>
<reference evidence="1 2" key="1">
    <citation type="journal article" date="2016" name="PLoS ONE">
        <title>Sequence Assembly of Yarrowia lipolytica Strain W29/CLIB89 Shows Transposable Element Diversity.</title>
        <authorList>
            <person name="Magnan C."/>
            <person name="Yu J."/>
            <person name="Chang I."/>
            <person name="Jahn E."/>
            <person name="Kanomata Y."/>
            <person name="Wu J."/>
            <person name="Zeller M."/>
            <person name="Oakes M."/>
            <person name="Baldi P."/>
            <person name="Sandmeyer S."/>
        </authorList>
    </citation>
    <scope>NUCLEOTIDE SEQUENCE [LARGE SCALE GENOMIC DNA]</scope>
    <source>
        <strain evidence="2">CLIB89(W29)</strain>
    </source>
</reference>
<organism evidence="1 2">
    <name type="scientific">Yarrowia lipolytica</name>
    <name type="common">Candida lipolytica</name>
    <dbReference type="NCBI Taxonomy" id="4952"/>
    <lineage>
        <taxon>Eukaryota</taxon>
        <taxon>Fungi</taxon>
        <taxon>Dikarya</taxon>
        <taxon>Ascomycota</taxon>
        <taxon>Saccharomycotina</taxon>
        <taxon>Dipodascomycetes</taxon>
        <taxon>Dipodascales</taxon>
        <taxon>Dipodascales incertae sedis</taxon>
        <taxon>Yarrowia</taxon>
    </lineage>
</organism>
<dbReference type="AlphaFoldDB" id="A0A1D8NM77"/>
<dbReference type="VEuPathDB" id="FungiDB:YALI1_F09161g"/>